<dbReference type="Proteomes" id="UP000324222">
    <property type="component" value="Unassembled WGS sequence"/>
</dbReference>
<dbReference type="EMBL" id="VSRR010000782">
    <property type="protein sequence ID" value="MPC19576.1"/>
    <property type="molecule type" value="Genomic_DNA"/>
</dbReference>
<feature type="region of interest" description="Disordered" evidence="1">
    <location>
        <begin position="1"/>
        <end position="81"/>
    </location>
</feature>
<comment type="caution">
    <text evidence="2">The sequence shown here is derived from an EMBL/GenBank/DDBJ whole genome shotgun (WGS) entry which is preliminary data.</text>
</comment>
<evidence type="ECO:0000313" key="2">
    <source>
        <dbReference type="EMBL" id="MPC19576.1"/>
    </source>
</evidence>
<gene>
    <name evidence="2" type="ORF">E2C01_012494</name>
</gene>
<protein>
    <submittedName>
        <fullName evidence="2">Uncharacterized protein</fullName>
    </submittedName>
</protein>
<evidence type="ECO:0000313" key="3">
    <source>
        <dbReference type="Proteomes" id="UP000324222"/>
    </source>
</evidence>
<reference evidence="2 3" key="1">
    <citation type="submission" date="2019-05" db="EMBL/GenBank/DDBJ databases">
        <title>Another draft genome of Portunus trituberculatus and its Hox gene families provides insights of decapod evolution.</title>
        <authorList>
            <person name="Jeong J.-H."/>
            <person name="Song I."/>
            <person name="Kim S."/>
            <person name="Choi T."/>
            <person name="Kim D."/>
            <person name="Ryu S."/>
            <person name="Kim W."/>
        </authorList>
    </citation>
    <scope>NUCLEOTIDE SEQUENCE [LARGE SCALE GENOMIC DNA]</scope>
    <source>
        <tissue evidence="2">Muscle</tissue>
    </source>
</reference>
<dbReference type="AlphaFoldDB" id="A0A5B7DEQ8"/>
<organism evidence="2 3">
    <name type="scientific">Portunus trituberculatus</name>
    <name type="common">Swimming crab</name>
    <name type="synonym">Neptunus trituberculatus</name>
    <dbReference type="NCBI Taxonomy" id="210409"/>
    <lineage>
        <taxon>Eukaryota</taxon>
        <taxon>Metazoa</taxon>
        <taxon>Ecdysozoa</taxon>
        <taxon>Arthropoda</taxon>
        <taxon>Crustacea</taxon>
        <taxon>Multicrustacea</taxon>
        <taxon>Malacostraca</taxon>
        <taxon>Eumalacostraca</taxon>
        <taxon>Eucarida</taxon>
        <taxon>Decapoda</taxon>
        <taxon>Pleocyemata</taxon>
        <taxon>Brachyura</taxon>
        <taxon>Eubrachyura</taxon>
        <taxon>Portunoidea</taxon>
        <taxon>Portunidae</taxon>
        <taxon>Portuninae</taxon>
        <taxon>Portunus</taxon>
    </lineage>
</organism>
<name>A0A5B7DEQ8_PORTR</name>
<feature type="compositionally biased region" description="Basic and acidic residues" evidence="1">
    <location>
        <begin position="60"/>
        <end position="73"/>
    </location>
</feature>
<sequence length="173" mass="18751">MVAPVVSIQPSETPFVSDRASSEYGLSMESSDDIIPAVPREPTVAKSAVQPDPRPPVTGRNDDNSHHSLEGRKATVHRPGTSQLPWNCRGLGASGGNSELYYRSSFQPVLLYKRLTMLCDSTYSSSPGYRAFFSTPFLEQSYHGGTAILVRQDIPVVPLQLSSPLQVVAAFLG</sequence>
<accession>A0A5B7DEQ8</accession>
<keyword evidence="3" id="KW-1185">Reference proteome</keyword>
<proteinExistence type="predicted"/>
<evidence type="ECO:0000256" key="1">
    <source>
        <dbReference type="SAM" id="MobiDB-lite"/>
    </source>
</evidence>